<name>A0A916LL21_9VIRU</name>
<accession>A0A916LL21</accession>
<sequence length="156" mass="17994">MKSEEKCECIDIPEEGPAPKDQRFCPLSDFKAFIRKKYRVVDAVITHMMEPRPPYLPILSPAIINELTNPRGPLNVQQQALPLPGRQDGSYMLQTMNEKLDRILDKMGNIEKRLERLEKSYKIKEDPRKLDIPSMNVVPSFPRVFNLNDPSTSSLR</sequence>
<reference evidence="2" key="1">
    <citation type="journal article" date="2020" name="mSystems">
        <title>Abundant and Diverse RNA Viruses in Insects Revealed by RNA-Seq Analysis: Ecological and Evolutionary Implications.</title>
        <authorList>
            <person name="Wu H."/>
            <person name="Pang R."/>
            <person name="Cheng T."/>
            <person name="Xue L."/>
            <person name="Zeng H."/>
            <person name="Lei T."/>
            <person name="Chen M."/>
            <person name="Wu S."/>
            <person name="Ding Y."/>
            <person name="Zhang J."/>
            <person name="Shi M."/>
            <person name="Wu Q."/>
        </authorList>
    </citation>
    <scope>NUCLEOTIDE SEQUENCE</scope>
    <source>
        <strain evidence="2">Cameroon/2013</strain>
    </source>
</reference>
<proteinExistence type="predicted"/>
<keyword evidence="1" id="KW-0175">Coiled coil</keyword>
<keyword evidence="3" id="KW-1185">Reference proteome</keyword>
<evidence type="ECO:0000256" key="1">
    <source>
        <dbReference type="SAM" id="Coils"/>
    </source>
</evidence>
<reference evidence="2" key="2">
    <citation type="submission" date="2022-08" db="EMBL/GenBank/DDBJ databases">
        <authorList>
            <person name="Wu H."/>
            <person name="Pang R."/>
            <person name="Cheng T."/>
            <person name="Xue L."/>
            <person name="Zeng H."/>
            <person name="Lei T."/>
            <person name="Chen M."/>
            <person name="Wu S."/>
            <person name="Ding Y."/>
            <person name="Zhang J."/>
            <person name="Shi M."/>
            <person name="Wu Q."/>
        </authorList>
    </citation>
    <scope>NUCLEOTIDE SEQUENCE</scope>
    <source>
        <strain evidence="2">Cameroon/2013</strain>
    </source>
</reference>
<dbReference type="GeneID" id="80541072"/>
<dbReference type="RefSeq" id="YP_010802335.1">
    <property type="nucleotide sequence ID" value="NC_076990.1"/>
</dbReference>
<evidence type="ECO:0000313" key="3">
    <source>
        <dbReference type="Proteomes" id="UP001161499"/>
    </source>
</evidence>
<dbReference type="KEGG" id="vg:80541072"/>
<dbReference type="Proteomes" id="UP001161499">
    <property type="component" value="Segment"/>
</dbReference>
<evidence type="ECO:0000313" key="2">
    <source>
        <dbReference type="EMBL" id="DAZ90595.1"/>
    </source>
</evidence>
<protein>
    <submittedName>
        <fullName evidence="2">Uncharacterized protein</fullName>
    </submittedName>
</protein>
<organism evidence="2 3">
    <name type="scientific">Chalcocoris rutilans mononega-like virus 2</name>
    <dbReference type="NCBI Taxonomy" id="2973795"/>
    <lineage>
        <taxon>Viruses</taxon>
        <taxon>Riboviria</taxon>
        <taxon>Orthornavirae</taxon>
        <taxon>Negarnaviricota</taxon>
        <taxon>Haploviricotina</taxon>
        <taxon>Monjiviricetes</taxon>
        <taxon>Jingchuvirales</taxon>
        <taxon>Chuviridae</taxon>
        <taxon>Rochuvirus</taxon>
        <taxon>Rochuvirus chalcocoris</taxon>
    </lineage>
</organism>
<feature type="coiled-coil region" evidence="1">
    <location>
        <begin position="93"/>
        <end position="120"/>
    </location>
</feature>
<dbReference type="EMBL" id="BK061671">
    <property type="protein sequence ID" value="DAZ90595.1"/>
    <property type="molecule type" value="Viral_cRNA"/>
</dbReference>